<dbReference type="GeneID" id="75150083"/>
<dbReference type="RefSeq" id="WP_252163322.1">
    <property type="nucleotide sequence ID" value="NZ_CP094827.1"/>
</dbReference>
<sequence length="262" mass="28219">MGATAYHECFKALPAAPAAQPGCLHAPRRQPRLLQWLLLTLASGCCGSALANDLGGAVAVTSSLIDRGISIAPNKVTVQAAGYWLPSPGWSVSTSVALQSPAWSDPVAVAAQVGRAWMLGDRWQMQASLLYYAYPTDRSTRTFNRQEASLAWSYRDVVTFAISTFNFPRADQSPWNVAFDITGNVPLSNDFSLSLGAGSSRFPAMAYGAPHSGRYQYGQLGLKWSRAGWTLKAERILTSGNTPRMQGGPGETPWLGTVSRTF</sequence>
<organism evidence="1 2">
    <name type="scientific">Xanthomonas prunicola</name>
    <dbReference type="NCBI Taxonomy" id="2053930"/>
    <lineage>
        <taxon>Bacteria</taxon>
        <taxon>Pseudomonadati</taxon>
        <taxon>Pseudomonadota</taxon>
        <taxon>Gammaproteobacteria</taxon>
        <taxon>Lysobacterales</taxon>
        <taxon>Lysobacteraceae</taxon>
        <taxon>Xanthomonas</taxon>
    </lineage>
</organism>
<accession>A0A9Q9J2F8</accession>
<dbReference type="EMBL" id="CP096142">
    <property type="protein sequence ID" value="UXA65842.1"/>
    <property type="molecule type" value="Genomic_DNA"/>
</dbReference>
<dbReference type="Proteomes" id="UP001058381">
    <property type="component" value="Chromosome"/>
</dbReference>
<reference evidence="1" key="1">
    <citation type="submission" date="2022-04" db="EMBL/GenBank/DDBJ databases">
        <title>Xanthomonas prunicola pv. tritici, a pathogen causing a previously unreported foliar disease of wheat.</title>
        <authorList>
            <person name="Clavijo F."/>
            <person name="Curland R.D."/>
            <person name="Dill-Macky R."/>
            <person name="Pereyra S."/>
            <person name="Roman-Reyna V."/>
            <person name="Siri M.I."/>
        </authorList>
    </citation>
    <scope>NUCLEOTIDE SEQUENCE</scope>
    <source>
        <strain evidence="1">CIX249</strain>
    </source>
</reference>
<evidence type="ECO:0000313" key="2">
    <source>
        <dbReference type="Proteomes" id="UP001058381"/>
    </source>
</evidence>
<name>A0A9Q9J2F8_9XANT</name>
<evidence type="ECO:0000313" key="1">
    <source>
        <dbReference type="EMBL" id="UXA65842.1"/>
    </source>
</evidence>
<protein>
    <submittedName>
        <fullName evidence="1">Uncharacterized protein</fullName>
    </submittedName>
</protein>
<dbReference type="AlphaFoldDB" id="A0A9Q9J2F8"/>
<proteinExistence type="predicted"/>
<gene>
    <name evidence="1" type="ORF">M0D43_01990</name>
</gene>